<evidence type="ECO:0000313" key="5">
    <source>
        <dbReference type="Proteomes" id="UP000236903"/>
    </source>
</evidence>
<dbReference type="AlphaFoldDB" id="A0A261WFQ0"/>
<protein>
    <submittedName>
        <fullName evidence="3">Uncharacterized protein</fullName>
    </submittedName>
</protein>
<accession>A0A261WFQ0</accession>
<dbReference type="Proteomes" id="UP000236903">
    <property type="component" value="Chromosome"/>
</dbReference>
<proteinExistence type="predicted"/>
<dbReference type="KEGG" id="pavl:BKM03_17465"/>
<reference evidence="4" key="1">
    <citation type="journal article" date="2016" name="Sci. Rep.">
        <title>Genome analysis of the kiwifruit canker pathogen Pseudomonas syringae pv. actinidiae biovar 5.</title>
        <authorList>
            <person name="Fujikawa T."/>
            <person name="Sawada H."/>
        </authorList>
    </citation>
    <scope>NUCLEOTIDE SEQUENCE [LARGE SCALE GENOMIC DNA]</scope>
    <source>
        <strain evidence="4">MAFF 212061</strain>
    </source>
</reference>
<evidence type="ECO:0000313" key="3">
    <source>
        <dbReference type="EMBL" id="OZI84976.1"/>
    </source>
</evidence>
<evidence type="ECO:0000313" key="2">
    <source>
        <dbReference type="EMBL" id="AVB20803.1"/>
    </source>
</evidence>
<dbReference type="Proteomes" id="UP000217163">
    <property type="component" value="Unassembled WGS sequence"/>
</dbReference>
<evidence type="ECO:0000313" key="4">
    <source>
        <dbReference type="Proteomes" id="UP000217163"/>
    </source>
</evidence>
<evidence type="ECO:0000256" key="1">
    <source>
        <dbReference type="SAM" id="MobiDB-lite"/>
    </source>
</evidence>
<dbReference type="EMBL" id="NKQU01000584">
    <property type="protein sequence ID" value="OZI84976.1"/>
    <property type="molecule type" value="Genomic_DNA"/>
</dbReference>
<reference evidence="3" key="3">
    <citation type="journal article" date="2019" name="Plant Pathol.">
        <title>Genetic diversity of Pseudomonas syringae pv. actinidiae, pathogen of kiwifruit bacterial canker.</title>
        <authorList>
            <person name="Sawada H."/>
            <person name="Fujikawa T."/>
        </authorList>
    </citation>
    <scope>NUCLEOTIDE SEQUENCE</scope>
    <source>
        <strain evidence="3">MAFF 212061</strain>
    </source>
</reference>
<name>A0A261WFQ0_9PSED</name>
<reference evidence="2 5" key="2">
    <citation type="submission" date="2018-02" db="EMBL/GenBank/DDBJ databases">
        <title>Comparative genomics of Pseudomonas syringae.</title>
        <authorList>
            <person name="Hulin M.T."/>
        </authorList>
    </citation>
    <scope>NUCLEOTIDE SEQUENCE [LARGE SCALE GENOMIC DNA]</scope>
    <source>
        <strain evidence="2 5">R2leaf</strain>
    </source>
</reference>
<gene>
    <name evidence="2" type="ORF">BKM03_17465</name>
    <name evidence="3" type="ORF">CFN58_21300</name>
</gene>
<organism evidence="3 4">
    <name type="scientific">Pseudomonas avellanae</name>
    <dbReference type="NCBI Taxonomy" id="46257"/>
    <lineage>
        <taxon>Bacteria</taxon>
        <taxon>Pseudomonadati</taxon>
        <taxon>Pseudomonadota</taxon>
        <taxon>Gammaproteobacteria</taxon>
        <taxon>Pseudomonadales</taxon>
        <taxon>Pseudomonadaceae</taxon>
        <taxon>Pseudomonas</taxon>
    </lineage>
</organism>
<feature type="region of interest" description="Disordered" evidence="1">
    <location>
        <begin position="56"/>
        <end position="89"/>
    </location>
</feature>
<dbReference type="EMBL" id="CP026562">
    <property type="protein sequence ID" value="AVB20803.1"/>
    <property type="molecule type" value="Genomic_DNA"/>
</dbReference>
<sequence>MVAHHDEHAAGNLLICLGEESALPPRRLRDEIVTKRLSSAPIELMHQGNVQVEVSKRARSGLLPQERAPGSEERGYPMESSGGGQTDMTSISIDADIKAKWPQGHCSHSPGTPEELMIIAVDLLIKELGTDGARSFIGQVLSRYAAAKLPA</sequence>